<sequence length="328" mass="36441">MSTIPSQWSLTLPGIFLVLFSFSLFVFRTKIVPGMLYVIATLIFFTLATISISLALAWRSSSSLSEVTKKEPITQVNIQAGSFYIFVIAGMLSDAMMIHRCYRLWDSKKSVIILPLLGLIGIFITWIVFEVLAIKNSSREGFDAKTQLEIANTTTHMFIDQMYGGVTLAENIILTGLIAGRVWWLEHTMNNILIMGKNKTKASHSLLGPIALNPIFLTLWVAAAYSPALSSLQLLTPCALTQIVGISSTLIVVSIGIGLSSESGFRSHMFDEEHQTSLARENIEESDPNTRIMQDDQEDTLSEVMPVMLDGRIIRKPQFNLQGPNIHK</sequence>
<evidence type="ECO:0000256" key="1">
    <source>
        <dbReference type="SAM" id="Phobius"/>
    </source>
</evidence>
<feature type="transmembrane region" description="Helical" evidence="1">
    <location>
        <begin position="234"/>
        <end position="259"/>
    </location>
</feature>
<feature type="transmembrane region" description="Helical" evidence="1">
    <location>
        <begin position="78"/>
        <end position="98"/>
    </location>
</feature>
<feature type="transmembrane region" description="Helical" evidence="1">
    <location>
        <begin position="34"/>
        <end position="58"/>
    </location>
</feature>
<feature type="transmembrane region" description="Helical" evidence="1">
    <location>
        <begin position="162"/>
        <end position="185"/>
    </location>
</feature>
<dbReference type="Proteomes" id="UP000772434">
    <property type="component" value="Unassembled WGS sequence"/>
</dbReference>
<keyword evidence="1" id="KW-0812">Transmembrane</keyword>
<dbReference type="OrthoDB" id="3357408at2759"/>
<protein>
    <submittedName>
        <fullName evidence="2">Uncharacterized protein</fullName>
    </submittedName>
</protein>
<comment type="caution">
    <text evidence="2">The sequence shown here is derived from an EMBL/GenBank/DDBJ whole genome shotgun (WGS) entry which is preliminary data.</text>
</comment>
<dbReference type="AlphaFoldDB" id="A0A9P5PM48"/>
<evidence type="ECO:0000313" key="3">
    <source>
        <dbReference type="Proteomes" id="UP000772434"/>
    </source>
</evidence>
<keyword evidence="3" id="KW-1185">Reference proteome</keyword>
<feature type="transmembrane region" description="Helical" evidence="1">
    <location>
        <begin position="110"/>
        <end position="129"/>
    </location>
</feature>
<organism evidence="2 3">
    <name type="scientific">Rhodocollybia butyracea</name>
    <dbReference type="NCBI Taxonomy" id="206335"/>
    <lineage>
        <taxon>Eukaryota</taxon>
        <taxon>Fungi</taxon>
        <taxon>Dikarya</taxon>
        <taxon>Basidiomycota</taxon>
        <taxon>Agaricomycotina</taxon>
        <taxon>Agaricomycetes</taxon>
        <taxon>Agaricomycetidae</taxon>
        <taxon>Agaricales</taxon>
        <taxon>Marasmiineae</taxon>
        <taxon>Omphalotaceae</taxon>
        <taxon>Rhodocollybia</taxon>
    </lineage>
</organism>
<dbReference type="EMBL" id="JADNRY010000099">
    <property type="protein sequence ID" value="KAF9065692.1"/>
    <property type="molecule type" value="Genomic_DNA"/>
</dbReference>
<keyword evidence="1" id="KW-1133">Transmembrane helix</keyword>
<accession>A0A9P5PM48</accession>
<evidence type="ECO:0000313" key="2">
    <source>
        <dbReference type="EMBL" id="KAF9065692.1"/>
    </source>
</evidence>
<keyword evidence="1" id="KW-0472">Membrane</keyword>
<feature type="transmembrane region" description="Helical" evidence="1">
    <location>
        <begin position="6"/>
        <end position="27"/>
    </location>
</feature>
<feature type="transmembrane region" description="Helical" evidence="1">
    <location>
        <begin position="206"/>
        <end position="228"/>
    </location>
</feature>
<name>A0A9P5PM48_9AGAR</name>
<reference evidence="2" key="1">
    <citation type="submission" date="2020-11" db="EMBL/GenBank/DDBJ databases">
        <authorList>
            <consortium name="DOE Joint Genome Institute"/>
            <person name="Ahrendt S."/>
            <person name="Riley R."/>
            <person name="Andreopoulos W."/>
            <person name="Labutti K."/>
            <person name="Pangilinan J."/>
            <person name="Ruiz-Duenas F.J."/>
            <person name="Barrasa J.M."/>
            <person name="Sanchez-Garcia M."/>
            <person name="Camarero S."/>
            <person name="Miyauchi S."/>
            <person name="Serrano A."/>
            <person name="Linde D."/>
            <person name="Babiker R."/>
            <person name="Drula E."/>
            <person name="Ayuso-Fernandez I."/>
            <person name="Pacheco R."/>
            <person name="Padilla G."/>
            <person name="Ferreira P."/>
            <person name="Barriuso J."/>
            <person name="Kellner H."/>
            <person name="Castanera R."/>
            <person name="Alfaro M."/>
            <person name="Ramirez L."/>
            <person name="Pisabarro A.G."/>
            <person name="Kuo A."/>
            <person name="Tritt A."/>
            <person name="Lipzen A."/>
            <person name="He G."/>
            <person name="Yan M."/>
            <person name="Ng V."/>
            <person name="Cullen D."/>
            <person name="Martin F."/>
            <person name="Rosso M.-N."/>
            <person name="Henrissat B."/>
            <person name="Hibbett D."/>
            <person name="Martinez A.T."/>
            <person name="Grigoriev I.V."/>
        </authorList>
    </citation>
    <scope>NUCLEOTIDE SEQUENCE</scope>
    <source>
        <strain evidence="2">AH 40177</strain>
    </source>
</reference>
<gene>
    <name evidence="2" type="ORF">BDP27DRAFT_1424562</name>
</gene>
<proteinExistence type="predicted"/>